<evidence type="ECO:0000256" key="1">
    <source>
        <dbReference type="ARBA" id="ARBA00004651"/>
    </source>
</evidence>
<keyword evidence="3" id="KW-1003">Cell membrane</keyword>
<feature type="transmembrane region" description="Helical" evidence="7">
    <location>
        <begin position="178"/>
        <end position="197"/>
    </location>
</feature>
<proteinExistence type="inferred from homology"/>
<keyword evidence="10" id="KW-1185">Reference proteome</keyword>
<dbReference type="Gene3D" id="1.10.3720.10">
    <property type="entry name" value="MetI-like"/>
    <property type="match status" value="1"/>
</dbReference>
<dbReference type="PANTHER" id="PTHR43163:SF6">
    <property type="entry name" value="DIPEPTIDE TRANSPORT SYSTEM PERMEASE PROTEIN DPPB-RELATED"/>
    <property type="match status" value="1"/>
</dbReference>
<organism evidence="9 10">
    <name type="scientific">Oceanotoga teriensis</name>
    <dbReference type="NCBI Taxonomy" id="515440"/>
    <lineage>
        <taxon>Bacteria</taxon>
        <taxon>Thermotogati</taxon>
        <taxon>Thermotogota</taxon>
        <taxon>Thermotogae</taxon>
        <taxon>Petrotogales</taxon>
        <taxon>Petrotogaceae</taxon>
        <taxon>Oceanotoga</taxon>
    </lineage>
</organism>
<dbReference type="SUPFAM" id="SSF161098">
    <property type="entry name" value="MetI-like"/>
    <property type="match status" value="1"/>
</dbReference>
<dbReference type="InterPro" id="IPR045621">
    <property type="entry name" value="BPD_transp_1_N"/>
</dbReference>
<dbReference type="AlphaFoldDB" id="A0AA45HI04"/>
<comment type="similarity">
    <text evidence="7">Belongs to the binding-protein-dependent transport system permease family.</text>
</comment>
<dbReference type="Pfam" id="PF19300">
    <property type="entry name" value="BPD_transp_1_N"/>
    <property type="match status" value="1"/>
</dbReference>
<feature type="transmembrane region" description="Helical" evidence="7">
    <location>
        <begin position="7"/>
        <end position="27"/>
    </location>
</feature>
<keyword evidence="5 7" id="KW-1133">Transmembrane helix</keyword>
<dbReference type="RefSeq" id="WP_206050594.1">
    <property type="nucleotide sequence ID" value="NZ_QGGI01000019.1"/>
</dbReference>
<dbReference type="GO" id="GO:0055085">
    <property type="term" value="P:transmembrane transport"/>
    <property type="evidence" value="ECO:0007669"/>
    <property type="project" value="InterPro"/>
</dbReference>
<sequence>MFFKKILSMIITILFITLITFSVFEIIPGDPILSKLGMDADEAQIQALKSELDLDSPFPVRYINWLESLFKGDLGKSIRYEKPVLQMIKDRVPVTFSMAFMSIIIIILIGVPLGIISAKNNNKFIGTFISFITQFLMSIPSFWIGIILIFLFGLIFRIFSTGGYVPWSQNPFEAFKALFLPSLAISIPSIAVITRYTKNTIIEEMNKPYTLTAYSKGIQANKVLLKHNLRNALIPVITILGMIIGNILGGSIIIEQVFSLPGIGRLLINAISTRDIPLVQGLVLYLAFIVVFINFMIDILYVLIDPRVKTK</sequence>
<dbReference type="GO" id="GO:0005886">
    <property type="term" value="C:plasma membrane"/>
    <property type="evidence" value="ECO:0007669"/>
    <property type="project" value="UniProtKB-SubCell"/>
</dbReference>
<gene>
    <name evidence="9" type="ORF">C7380_11938</name>
</gene>
<reference evidence="9 10" key="1">
    <citation type="submission" date="2018-05" db="EMBL/GenBank/DDBJ databases">
        <title>Genomic Encyclopedia of Type Strains, Phase IV (KMG-IV): sequencing the most valuable type-strain genomes for metagenomic binning, comparative biology and taxonomic classification.</title>
        <authorList>
            <person name="Goeker M."/>
        </authorList>
    </citation>
    <scope>NUCLEOTIDE SEQUENCE [LARGE SCALE GENOMIC DNA]</scope>
    <source>
        <strain evidence="9 10">DSM 24906</strain>
    </source>
</reference>
<evidence type="ECO:0000313" key="9">
    <source>
        <dbReference type="EMBL" id="PWJ88278.1"/>
    </source>
</evidence>
<accession>A0AA45HI04</accession>
<keyword evidence="2 7" id="KW-0813">Transport</keyword>
<dbReference type="Pfam" id="PF00528">
    <property type="entry name" value="BPD_transp_1"/>
    <property type="match status" value="1"/>
</dbReference>
<dbReference type="InterPro" id="IPR035906">
    <property type="entry name" value="MetI-like_sf"/>
</dbReference>
<dbReference type="CDD" id="cd06261">
    <property type="entry name" value="TM_PBP2"/>
    <property type="match status" value="1"/>
</dbReference>
<name>A0AA45HI04_9BACT</name>
<feature type="transmembrane region" description="Helical" evidence="7">
    <location>
        <begin position="128"/>
        <end position="158"/>
    </location>
</feature>
<dbReference type="Proteomes" id="UP000245921">
    <property type="component" value="Unassembled WGS sequence"/>
</dbReference>
<evidence type="ECO:0000259" key="8">
    <source>
        <dbReference type="PROSITE" id="PS50928"/>
    </source>
</evidence>
<evidence type="ECO:0000256" key="5">
    <source>
        <dbReference type="ARBA" id="ARBA00022989"/>
    </source>
</evidence>
<evidence type="ECO:0000256" key="3">
    <source>
        <dbReference type="ARBA" id="ARBA00022475"/>
    </source>
</evidence>
<dbReference type="InterPro" id="IPR000515">
    <property type="entry name" value="MetI-like"/>
</dbReference>
<dbReference type="EMBL" id="QGGI01000019">
    <property type="protein sequence ID" value="PWJ88278.1"/>
    <property type="molecule type" value="Genomic_DNA"/>
</dbReference>
<evidence type="ECO:0000256" key="6">
    <source>
        <dbReference type="ARBA" id="ARBA00023136"/>
    </source>
</evidence>
<feature type="transmembrane region" description="Helical" evidence="7">
    <location>
        <begin position="282"/>
        <end position="304"/>
    </location>
</feature>
<feature type="transmembrane region" description="Helical" evidence="7">
    <location>
        <begin position="94"/>
        <end position="116"/>
    </location>
</feature>
<protein>
    <submittedName>
        <fullName evidence="9">Peptide/nickel transport system permease protein</fullName>
    </submittedName>
</protein>
<evidence type="ECO:0000256" key="4">
    <source>
        <dbReference type="ARBA" id="ARBA00022692"/>
    </source>
</evidence>
<evidence type="ECO:0000256" key="2">
    <source>
        <dbReference type="ARBA" id="ARBA00022448"/>
    </source>
</evidence>
<comment type="caution">
    <text evidence="9">The sequence shown here is derived from an EMBL/GenBank/DDBJ whole genome shotgun (WGS) entry which is preliminary data.</text>
</comment>
<evidence type="ECO:0000313" key="10">
    <source>
        <dbReference type="Proteomes" id="UP000245921"/>
    </source>
</evidence>
<feature type="domain" description="ABC transmembrane type-1" evidence="8">
    <location>
        <begin position="92"/>
        <end position="301"/>
    </location>
</feature>
<keyword evidence="4 7" id="KW-0812">Transmembrane</keyword>
<comment type="subcellular location">
    <subcellularLocation>
        <location evidence="1 7">Cell membrane</location>
        <topology evidence="1 7">Multi-pass membrane protein</topology>
    </subcellularLocation>
</comment>
<dbReference type="PANTHER" id="PTHR43163">
    <property type="entry name" value="DIPEPTIDE TRANSPORT SYSTEM PERMEASE PROTEIN DPPB-RELATED"/>
    <property type="match status" value="1"/>
</dbReference>
<evidence type="ECO:0000256" key="7">
    <source>
        <dbReference type="RuleBase" id="RU363032"/>
    </source>
</evidence>
<dbReference type="PROSITE" id="PS50928">
    <property type="entry name" value="ABC_TM1"/>
    <property type="match status" value="1"/>
</dbReference>
<keyword evidence="6 7" id="KW-0472">Membrane</keyword>
<feature type="transmembrane region" description="Helical" evidence="7">
    <location>
        <begin position="232"/>
        <end position="254"/>
    </location>
</feature>